<evidence type="ECO:0000313" key="2">
    <source>
        <dbReference type="EMBL" id="OGX91571.1"/>
    </source>
</evidence>
<dbReference type="InterPro" id="IPR036895">
    <property type="entry name" value="Uracil-DNA_glycosylase-like_sf"/>
</dbReference>
<proteinExistence type="predicted"/>
<dbReference type="OrthoDB" id="7107805at2"/>
<accession>A0A1G1TL52</accession>
<protein>
    <recommendedName>
        <fullName evidence="1">Uracil-DNA glycosylase-like domain-containing protein</fullName>
    </recommendedName>
</protein>
<comment type="caution">
    <text evidence="2">The sequence shown here is derived from an EMBL/GenBank/DDBJ whole genome shotgun (WGS) entry which is preliminary data.</text>
</comment>
<dbReference type="RefSeq" id="WP_070741142.1">
    <property type="nucleotide sequence ID" value="NZ_MDZA01000049.1"/>
</dbReference>
<dbReference type="EMBL" id="MDZA01000049">
    <property type="protein sequence ID" value="OGX91571.1"/>
    <property type="molecule type" value="Genomic_DNA"/>
</dbReference>
<dbReference type="SUPFAM" id="SSF52141">
    <property type="entry name" value="Uracil-DNA glycosylase-like"/>
    <property type="match status" value="1"/>
</dbReference>
<dbReference type="AlphaFoldDB" id="A0A1G1TL52"/>
<dbReference type="Pfam" id="PF03167">
    <property type="entry name" value="UDG"/>
    <property type="match status" value="1"/>
</dbReference>
<evidence type="ECO:0000313" key="3">
    <source>
        <dbReference type="Proteomes" id="UP000177506"/>
    </source>
</evidence>
<dbReference type="CDD" id="cd19375">
    <property type="entry name" value="UDG-F3-like_SMUG2"/>
    <property type="match status" value="1"/>
</dbReference>
<dbReference type="InterPro" id="IPR032579">
    <property type="entry name" value="Phe_SMUG2-like"/>
</dbReference>
<feature type="domain" description="Uracil-DNA glycosylase-like" evidence="1">
    <location>
        <begin position="46"/>
        <end position="221"/>
    </location>
</feature>
<reference evidence="2 3" key="1">
    <citation type="submission" date="2016-08" db="EMBL/GenBank/DDBJ databases">
        <title>Hymenobacter coccineus sp. nov., Hymenobacter lapidarius sp. nov. and Hymenobacter glacialis sp. nov., isolated from Antarctic soil.</title>
        <authorList>
            <person name="Sedlacek I."/>
            <person name="Kralova S."/>
            <person name="Kyrova K."/>
            <person name="Maslanova I."/>
            <person name="Stankova E."/>
            <person name="Vrbovska V."/>
            <person name="Nemec M."/>
            <person name="Bartak M."/>
            <person name="Svec P."/>
            <person name="Busse H.-J."/>
            <person name="Pantucek R."/>
        </authorList>
    </citation>
    <scope>NUCLEOTIDE SEQUENCE [LARGE SCALE GENOMIC DNA]</scope>
    <source>
        <strain evidence="2 3">CCM 8649</strain>
    </source>
</reference>
<dbReference type="InterPro" id="IPR005122">
    <property type="entry name" value="Uracil-DNA_glycosylase-like"/>
</dbReference>
<gene>
    <name evidence="2" type="ORF">BEN49_19330</name>
</gene>
<name>A0A1G1TL52_9BACT</name>
<dbReference type="Gene3D" id="3.40.470.10">
    <property type="entry name" value="Uracil-DNA glycosylase-like domain"/>
    <property type="match status" value="1"/>
</dbReference>
<sequence length="231" mass="25854">MPTFAHRLLHFLRTFPLPEALPTGVAARSPFREPAVYDLLNQFAHKFYADNQPRVAMLGINPGRLGMGRTGVAFTDPGSLAEFCGIAHGLPRQRPEISSQFVYQVVAALGGPAAFYQHFYLGSVYPLVLLRNDLNYNYYDAPALTKALWPDMQLSLRQQVTGLGLRTDVAVSLGKRNGIFFNRLNDELGLFEKIIVLDHPRYLMQYHRRDLAANVARYVEVLGECLSPASS</sequence>
<dbReference type="Proteomes" id="UP000177506">
    <property type="component" value="Unassembled WGS sequence"/>
</dbReference>
<evidence type="ECO:0000259" key="1">
    <source>
        <dbReference type="Pfam" id="PF03167"/>
    </source>
</evidence>
<organism evidence="2 3">
    <name type="scientific">Hymenobacter coccineus</name>
    <dbReference type="NCBI Taxonomy" id="1908235"/>
    <lineage>
        <taxon>Bacteria</taxon>
        <taxon>Pseudomonadati</taxon>
        <taxon>Bacteroidota</taxon>
        <taxon>Cytophagia</taxon>
        <taxon>Cytophagales</taxon>
        <taxon>Hymenobacteraceae</taxon>
        <taxon>Hymenobacter</taxon>
    </lineage>
</organism>
<keyword evidence="3" id="KW-1185">Reference proteome</keyword>